<dbReference type="EMBL" id="MAJD01000002">
    <property type="protein sequence ID" value="OBX34902.1"/>
    <property type="molecule type" value="Genomic_DNA"/>
</dbReference>
<comment type="caution">
    <text evidence="2">The sequence shown here is derived from an EMBL/GenBank/DDBJ whole genome shotgun (WGS) entry which is preliminary data.</text>
</comment>
<evidence type="ECO:0000313" key="3">
    <source>
        <dbReference type="Proteomes" id="UP000092504"/>
    </source>
</evidence>
<accession>A0A1B8NY29</accession>
<protein>
    <submittedName>
        <fullName evidence="2">Uncharacterized protein</fullName>
    </submittedName>
</protein>
<dbReference type="InterPro" id="IPR022266">
    <property type="entry name" value="DtrJ-like"/>
</dbReference>
<proteinExistence type="predicted"/>
<evidence type="ECO:0000313" key="2">
    <source>
        <dbReference type="EMBL" id="OBX34902.1"/>
    </source>
</evidence>
<keyword evidence="1" id="KW-0472">Membrane</keyword>
<organism evidence="2 3">
    <name type="scientific">Halomonas elongata</name>
    <dbReference type="NCBI Taxonomy" id="2746"/>
    <lineage>
        <taxon>Bacteria</taxon>
        <taxon>Pseudomonadati</taxon>
        <taxon>Pseudomonadota</taxon>
        <taxon>Gammaproteobacteria</taxon>
        <taxon>Oceanospirillales</taxon>
        <taxon>Halomonadaceae</taxon>
        <taxon>Halomonas</taxon>
    </lineage>
</organism>
<evidence type="ECO:0000256" key="1">
    <source>
        <dbReference type="SAM" id="Phobius"/>
    </source>
</evidence>
<name>A0A1B8NY29_HALEL</name>
<gene>
    <name evidence="2" type="ORF">A8U91_03965</name>
</gene>
<keyword evidence="1" id="KW-0812">Transmembrane</keyword>
<feature type="transmembrane region" description="Helical" evidence="1">
    <location>
        <begin position="35"/>
        <end position="66"/>
    </location>
</feature>
<reference evidence="2 3" key="1">
    <citation type="submission" date="2016-06" db="EMBL/GenBank/DDBJ databases">
        <title>Genome sequence of halotolerant plant growth promoting strain of Halomonas elongata HEK1 isolated from salterns of Rann of Kutch, Gujarat, India.</title>
        <authorList>
            <person name="Gaba S."/>
            <person name="Singh R.N."/>
            <person name="Abrol S."/>
            <person name="Kaushik R."/>
            <person name="Saxena A.K."/>
        </authorList>
    </citation>
    <scope>NUCLEOTIDE SEQUENCE [LARGE SCALE GENOMIC DNA]</scope>
    <source>
        <strain evidence="2 3">HEK1</strain>
    </source>
</reference>
<dbReference type="Pfam" id="PF14348">
    <property type="entry name" value="DtrJ-like"/>
    <property type="match status" value="1"/>
</dbReference>
<sequence>MAAYLAVRQDGIAGWLAANEASGGWIGTLHTYLEAAVYVTLMTLTRCVILVLTAPLFVMAALVGFVDGLVRRDLRRFGAGRESAFIYHHAKRAVTPSSSSVG</sequence>
<dbReference type="PATRIC" id="fig|2746.7.peg.4080"/>
<dbReference type="AlphaFoldDB" id="A0A1B8NY29"/>
<dbReference type="Proteomes" id="UP000092504">
    <property type="component" value="Unassembled WGS sequence"/>
</dbReference>
<keyword evidence="1" id="KW-1133">Transmembrane helix</keyword>